<sequence>MAESSFRQSLQGFRWAQGVTDDSQPATEQSAFARFTSALSSGIPLRSTERSNEEEAYFALSRWERFVGFLLCIAGAAACFVVSFFIGLPLLAIKPRKFAVAFSLGSILFMVGFGVLQGPLAHLKHIFSAERLPFTAAYFGSLILTLIFALVKHSYLGTLICGAIQCVALVSGGLQTLSYGSRMAMRGAGSLLPV</sequence>
<feature type="transmembrane region" description="Helical" evidence="8">
    <location>
        <begin position="132"/>
        <end position="151"/>
    </location>
</feature>
<feature type="transmembrane region" description="Helical" evidence="8">
    <location>
        <begin position="66"/>
        <end position="92"/>
    </location>
</feature>
<name>A0A2S5B805_9BASI</name>
<dbReference type="InterPro" id="IPR007305">
    <property type="entry name" value="Vesicle_transpt_Got1/SFT2"/>
</dbReference>
<evidence type="ECO:0000256" key="7">
    <source>
        <dbReference type="ARBA" id="ARBA00025800"/>
    </source>
</evidence>
<dbReference type="InterPro" id="IPR011691">
    <property type="entry name" value="Vesicle_transpt_SFT2"/>
</dbReference>
<keyword evidence="5 8" id="KW-1133">Transmembrane helix</keyword>
<feature type="transmembrane region" description="Helical" evidence="8">
    <location>
        <begin position="98"/>
        <end position="120"/>
    </location>
</feature>
<organism evidence="9 10">
    <name type="scientific">Rhodotorula taiwanensis</name>
    <dbReference type="NCBI Taxonomy" id="741276"/>
    <lineage>
        <taxon>Eukaryota</taxon>
        <taxon>Fungi</taxon>
        <taxon>Dikarya</taxon>
        <taxon>Basidiomycota</taxon>
        <taxon>Pucciniomycotina</taxon>
        <taxon>Microbotryomycetes</taxon>
        <taxon>Sporidiobolales</taxon>
        <taxon>Sporidiobolaceae</taxon>
        <taxon>Rhodotorula</taxon>
    </lineage>
</organism>
<keyword evidence="8" id="KW-0333">Golgi apparatus</keyword>
<evidence type="ECO:0000256" key="8">
    <source>
        <dbReference type="RuleBase" id="RU363111"/>
    </source>
</evidence>
<evidence type="ECO:0000256" key="6">
    <source>
        <dbReference type="ARBA" id="ARBA00023136"/>
    </source>
</evidence>
<comment type="similarity">
    <text evidence="7 8">Belongs to the SFT2 family.</text>
</comment>
<evidence type="ECO:0000313" key="10">
    <source>
        <dbReference type="Proteomes" id="UP000237144"/>
    </source>
</evidence>
<keyword evidence="6 8" id="KW-0472">Membrane</keyword>
<evidence type="ECO:0000256" key="5">
    <source>
        <dbReference type="ARBA" id="ARBA00022989"/>
    </source>
</evidence>
<evidence type="ECO:0000256" key="3">
    <source>
        <dbReference type="ARBA" id="ARBA00022692"/>
    </source>
</evidence>
<feature type="transmembrane region" description="Helical" evidence="8">
    <location>
        <begin position="157"/>
        <end position="177"/>
    </location>
</feature>
<keyword evidence="4 8" id="KW-0653">Protein transport</keyword>
<comment type="subcellular location">
    <subcellularLocation>
        <location evidence="8">Golgi apparatus membrane</location>
        <topology evidence="8">Multi-pass membrane protein</topology>
    </subcellularLocation>
    <subcellularLocation>
        <location evidence="1">Membrane</location>
        <topology evidence="1">Multi-pass membrane protein</topology>
    </subcellularLocation>
</comment>
<gene>
    <name evidence="9" type="ORF">BMF94_4050</name>
</gene>
<dbReference type="GO" id="GO:0015031">
    <property type="term" value="P:protein transport"/>
    <property type="evidence" value="ECO:0007669"/>
    <property type="project" value="UniProtKB-KW"/>
</dbReference>
<evidence type="ECO:0000256" key="2">
    <source>
        <dbReference type="ARBA" id="ARBA00022448"/>
    </source>
</evidence>
<evidence type="ECO:0000256" key="1">
    <source>
        <dbReference type="ARBA" id="ARBA00004141"/>
    </source>
</evidence>
<evidence type="ECO:0000313" key="9">
    <source>
        <dbReference type="EMBL" id="POY72889.1"/>
    </source>
</evidence>
<dbReference type="PANTHER" id="PTHR23137:SF36">
    <property type="entry name" value="VESICLE TRANSPORT PROTEIN SFT2C"/>
    <property type="match status" value="1"/>
</dbReference>
<dbReference type="EMBL" id="PJQD01000045">
    <property type="protein sequence ID" value="POY72889.1"/>
    <property type="molecule type" value="Genomic_DNA"/>
</dbReference>
<protein>
    <recommendedName>
        <fullName evidence="8">Protein transport protein SFT2</fullName>
    </recommendedName>
</protein>
<accession>A0A2S5B805</accession>
<reference evidence="9 10" key="1">
    <citation type="journal article" date="2018" name="Front. Microbiol.">
        <title>Prospects for Fungal Bioremediation of Acidic Radioactive Waste Sites: Characterization and Genome Sequence of Rhodotorula taiwanensis MD1149.</title>
        <authorList>
            <person name="Tkavc R."/>
            <person name="Matrosova V.Y."/>
            <person name="Grichenko O.E."/>
            <person name="Gostincar C."/>
            <person name="Volpe R.P."/>
            <person name="Klimenkova P."/>
            <person name="Gaidamakova E.K."/>
            <person name="Zhou C.E."/>
            <person name="Stewart B.J."/>
            <person name="Lyman M.G."/>
            <person name="Malfatti S.A."/>
            <person name="Rubinfeld B."/>
            <person name="Courtot M."/>
            <person name="Singh J."/>
            <person name="Dalgard C.L."/>
            <person name="Hamilton T."/>
            <person name="Frey K.G."/>
            <person name="Gunde-Cimerman N."/>
            <person name="Dugan L."/>
            <person name="Daly M.J."/>
        </authorList>
    </citation>
    <scope>NUCLEOTIDE SEQUENCE [LARGE SCALE GENOMIC DNA]</scope>
    <source>
        <strain evidence="9 10">MD1149</strain>
    </source>
</reference>
<comment type="caution">
    <text evidence="9">The sequence shown here is derived from an EMBL/GenBank/DDBJ whole genome shotgun (WGS) entry which is preliminary data.</text>
</comment>
<dbReference type="Proteomes" id="UP000237144">
    <property type="component" value="Unassembled WGS sequence"/>
</dbReference>
<proteinExistence type="inferred from homology"/>
<dbReference type="PANTHER" id="PTHR23137">
    <property type="entry name" value="VESICLE TRANSPORT PROTEIN-RELATED"/>
    <property type="match status" value="1"/>
</dbReference>
<dbReference type="GO" id="GO:0000139">
    <property type="term" value="C:Golgi membrane"/>
    <property type="evidence" value="ECO:0007669"/>
    <property type="project" value="UniProtKB-SubCell"/>
</dbReference>
<evidence type="ECO:0000256" key="4">
    <source>
        <dbReference type="ARBA" id="ARBA00022927"/>
    </source>
</evidence>
<dbReference type="AlphaFoldDB" id="A0A2S5B805"/>
<dbReference type="Pfam" id="PF04178">
    <property type="entry name" value="Got1"/>
    <property type="match status" value="1"/>
</dbReference>
<dbReference type="STRING" id="741276.A0A2S5B805"/>
<comment type="function">
    <text evidence="8">Nonessential protein required for the fusion of transport vesicles derived from the endocytic pathway with the Golgi complex.</text>
</comment>
<dbReference type="GO" id="GO:0016192">
    <property type="term" value="P:vesicle-mediated transport"/>
    <property type="evidence" value="ECO:0007669"/>
    <property type="project" value="InterPro"/>
</dbReference>
<keyword evidence="10" id="KW-1185">Reference proteome</keyword>
<keyword evidence="3 8" id="KW-0812">Transmembrane</keyword>
<dbReference type="OrthoDB" id="660759at2759"/>
<keyword evidence="2 8" id="KW-0813">Transport</keyword>